<keyword evidence="6" id="KW-0966">Cell projection</keyword>
<feature type="domain" description="Flagellin C-terminal" evidence="5">
    <location>
        <begin position="278"/>
        <end position="362"/>
    </location>
</feature>
<dbReference type="PANTHER" id="PTHR42792:SF2">
    <property type="entry name" value="FLAGELLIN"/>
    <property type="match status" value="1"/>
</dbReference>
<dbReference type="PRINTS" id="PR00207">
    <property type="entry name" value="FLAGELLIN"/>
</dbReference>
<gene>
    <name evidence="6" type="ORF">GCM10009102_04120</name>
</gene>
<comment type="similarity">
    <text evidence="1 3">Belongs to the bacterial flagellin family.</text>
</comment>
<proteinExistence type="inferred from homology"/>
<evidence type="ECO:0000313" key="6">
    <source>
        <dbReference type="EMBL" id="GAA0658907.1"/>
    </source>
</evidence>
<keyword evidence="3" id="KW-0964">Secreted</keyword>
<evidence type="ECO:0000259" key="4">
    <source>
        <dbReference type="Pfam" id="PF00669"/>
    </source>
</evidence>
<feature type="domain" description="Flagellin N-terminal" evidence="4">
    <location>
        <begin position="4"/>
        <end position="139"/>
    </location>
</feature>
<dbReference type="InterPro" id="IPR001492">
    <property type="entry name" value="Flagellin"/>
</dbReference>
<dbReference type="EMBL" id="BAAAES010000001">
    <property type="protein sequence ID" value="GAA0658907.1"/>
    <property type="molecule type" value="Genomic_DNA"/>
</dbReference>
<dbReference type="Gene3D" id="3.30.70.2120">
    <property type="match status" value="1"/>
</dbReference>
<dbReference type="Pfam" id="PF00669">
    <property type="entry name" value="Flagellin_N"/>
    <property type="match status" value="1"/>
</dbReference>
<dbReference type="InterPro" id="IPR046358">
    <property type="entry name" value="Flagellin_C"/>
</dbReference>
<comment type="function">
    <text evidence="3">Flagellin is the subunit protein which polymerizes to form the filaments of bacterial flagella.</text>
</comment>
<sequence>MTVIGTNIASLRATNASTSANMALQTSMERLSTGKRINSAKDDAAGLAISTNMNAQVRGMNQAIRNANDGISLAQTAEGALGEVSNMLQRIRELSVQSASGTYGTDDRANLQAEVSQLTSQISDTLANTKFNGVPLFDTTLGDSTKAAGTAGNGTKTTIQTGADSGLTVDINIGNLSTVGSNYTTAKGKLTTVVASGGAAGTNVNDTRTVSKDDYAKGAKLGGATVTEADIGTVKTLQTGDNYFEADASTGTTATKTLSGIATQFDVGTAAKASATLGNVDTFQKTVSTVRANLGAAQNRLQSVVNNLTTNSTNLSDAKSRIEDADFSTETTALAKAQILSQASTAMLAQANQSQQGVLKLLQ</sequence>
<organism evidence="6 7">
    <name type="scientific">Sphingomonas insulae</name>
    <dbReference type="NCBI Taxonomy" id="424800"/>
    <lineage>
        <taxon>Bacteria</taxon>
        <taxon>Pseudomonadati</taxon>
        <taxon>Pseudomonadota</taxon>
        <taxon>Alphaproteobacteria</taxon>
        <taxon>Sphingomonadales</taxon>
        <taxon>Sphingomonadaceae</taxon>
        <taxon>Sphingomonas</taxon>
    </lineage>
</organism>
<dbReference type="InterPro" id="IPR001029">
    <property type="entry name" value="Flagellin_N"/>
</dbReference>
<accession>A0ABN1HM90</accession>
<dbReference type="Proteomes" id="UP001500238">
    <property type="component" value="Unassembled WGS sequence"/>
</dbReference>
<comment type="caution">
    <text evidence="6">The sequence shown here is derived from an EMBL/GenBank/DDBJ whole genome shotgun (WGS) entry which is preliminary data.</text>
</comment>
<reference evidence="6 7" key="1">
    <citation type="journal article" date="2019" name="Int. J. Syst. Evol. Microbiol.">
        <title>The Global Catalogue of Microorganisms (GCM) 10K type strain sequencing project: providing services to taxonomists for standard genome sequencing and annotation.</title>
        <authorList>
            <consortium name="The Broad Institute Genomics Platform"/>
            <consortium name="The Broad Institute Genome Sequencing Center for Infectious Disease"/>
            <person name="Wu L."/>
            <person name="Ma J."/>
        </authorList>
    </citation>
    <scope>NUCLEOTIDE SEQUENCE [LARGE SCALE GENOMIC DNA]</scope>
    <source>
        <strain evidence="6 7">JCM 14603</strain>
    </source>
</reference>
<dbReference type="SUPFAM" id="SSF64518">
    <property type="entry name" value="Phase 1 flagellin"/>
    <property type="match status" value="1"/>
</dbReference>
<dbReference type="PANTHER" id="PTHR42792">
    <property type="entry name" value="FLAGELLIN"/>
    <property type="match status" value="1"/>
</dbReference>
<name>A0ABN1HM90_9SPHN</name>
<evidence type="ECO:0000313" key="7">
    <source>
        <dbReference type="Proteomes" id="UP001500238"/>
    </source>
</evidence>
<comment type="subcellular location">
    <subcellularLocation>
        <location evidence="3">Secreted</location>
    </subcellularLocation>
    <subcellularLocation>
        <location evidence="3">Bacterial flagellum</location>
    </subcellularLocation>
</comment>
<keyword evidence="2 3" id="KW-0975">Bacterial flagellum</keyword>
<evidence type="ECO:0000256" key="3">
    <source>
        <dbReference type="RuleBase" id="RU362073"/>
    </source>
</evidence>
<keyword evidence="6" id="KW-0282">Flagellum</keyword>
<evidence type="ECO:0000256" key="1">
    <source>
        <dbReference type="ARBA" id="ARBA00005709"/>
    </source>
</evidence>
<evidence type="ECO:0000259" key="5">
    <source>
        <dbReference type="Pfam" id="PF00700"/>
    </source>
</evidence>
<keyword evidence="7" id="KW-1185">Reference proteome</keyword>
<dbReference type="Pfam" id="PF00700">
    <property type="entry name" value="Flagellin_C"/>
    <property type="match status" value="1"/>
</dbReference>
<evidence type="ECO:0000256" key="2">
    <source>
        <dbReference type="ARBA" id="ARBA00023143"/>
    </source>
</evidence>
<dbReference type="InterPro" id="IPR042187">
    <property type="entry name" value="Flagellin_C_sub2"/>
</dbReference>
<protein>
    <recommendedName>
        <fullName evidence="3">Flagellin</fullName>
    </recommendedName>
</protein>
<dbReference type="Gene3D" id="1.20.1330.10">
    <property type="entry name" value="f41 fragment of flagellin, N-terminal domain"/>
    <property type="match status" value="1"/>
</dbReference>
<dbReference type="RefSeq" id="WP_163959591.1">
    <property type="nucleotide sequence ID" value="NZ_BAAAES010000001.1"/>
</dbReference>
<dbReference type="Gene3D" id="6.10.10.10">
    <property type="entry name" value="Flagellar export chaperone, C-terminal domain"/>
    <property type="match status" value="1"/>
</dbReference>
<keyword evidence="6" id="KW-0969">Cilium</keyword>